<dbReference type="InterPro" id="IPR029063">
    <property type="entry name" value="SAM-dependent_MTases_sf"/>
</dbReference>
<dbReference type="Gene3D" id="3.40.50.150">
    <property type="entry name" value="Vaccinia Virus protein VP39"/>
    <property type="match status" value="1"/>
</dbReference>
<keyword evidence="2" id="KW-0808">Transferase</keyword>
<dbReference type="AlphaFoldDB" id="A0A419F3G4"/>
<dbReference type="PANTHER" id="PTHR43861:SF6">
    <property type="entry name" value="METHYLTRANSFERASE TYPE 11"/>
    <property type="match status" value="1"/>
</dbReference>
<dbReference type="CDD" id="cd02440">
    <property type="entry name" value="AdoMet_MTases"/>
    <property type="match status" value="1"/>
</dbReference>
<sequence>MRQKVSKAVDPSLYDREYFLSHCEGYTEFLAGGMSSRLKKAATFISDSETLRILDVGCGRGEFVKYMTTKGHTCDGIDYSKDAVEIALESARQDLSSDDLRNCRFHLMDSTDMRFDDGTFDLCLMLDIIEHLYPPALEKTLNEVHRVLKPGGRLIIHTVPNKWVIKPARLAMRISRIQSEEARHVNEQSIFTLKKAIRRSYRGRIWIEREKGFWSFWAQSSRRAQSKLITRLLRALDLFLDTRIVSSLIDLPPFVFFCGTDIWGDLVAREKVIE</sequence>
<dbReference type="PANTHER" id="PTHR43861">
    <property type="entry name" value="TRANS-ACONITATE 2-METHYLTRANSFERASE-RELATED"/>
    <property type="match status" value="1"/>
</dbReference>
<dbReference type="EMBL" id="QZKI01000037">
    <property type="protein sequence ID" value="RJP72841.1"/>
    <property type="molecule type" value="Genomic_DNA"/>
</dbReference>
<dbReference type="Proteomes" id="UP000285961">
    <property type="component" value="Unassembled WGS sequence"/>
</dbReference>
<protein>
    <submittedName>
        <fullName evidence="2">Class I SAM-dependent methyltransferase</fullName>
    </submittedName>
</protein>
<feature type="domain" description="Methyltransferase type 11" evidence="1">
    <location>
        <begin position="54"/>
        <end position="156"/>
    </location>
</feature>
<evidence type="ECO:0000313" key="2">
    <source>
        <dbReference type="EMBL" id="RJP72841.1"/>
    </source>
</evidence>
<evidence type="ECO:0000313" key="3">
    <source>
        <dbReference type="Proteomes" id="UP000285961"/>
    </source>
</evidence>
<dbReference type="Pfam" id="PF08241">
    <property type="entry name" value="Methyltransf_11"/>
    <property type="match status" value="1"/>
</dbReference>
<accession>A0A419F3G4</accession>
<organism evidence="2 3">
    <name type="scientific">Candidatus Abyssobacteria bacterium SURF_17</name>
    <dbReference type="NCBI Taxonomy" id="2093361"/>
    <lineage>
        <taxon>Bacteria</taxon>
        <taxon>Pseudomonadati</taxon>
        <taxon>Candidatus Hydrogenedentota</taxon>
        <taxon>Candidatus Abyssobacteria</taxon>
    </lineage>
</organism>
<dbReference type="GO" id="GO:0008757">
    <property type="term" value="F:S-adenosylmethionine-dependent methyltransferase activity"/>
    <property type="evidence" value="ECO:0007669"/>
    <property type="project" value="InterPro"/>
</dbReference>
<reference evidence="2 3" key="1">
    <citation type="journal article" date="2017" name="ISME J.">
        <title>Energy and carbon metabolisms in a deep terrestrial subsurface fluid microbial community.</title>
        <authorList>
            <person name="Momper L."/>
            <person name="Jungbluth S.P."/>
            <person name="Lee M.D."/>
            <person name="Amend J.P."/>
        </authorList>
    </citation>
    <scope>NUCLEOTIDE SEQUENCE [LARGE SCALE GENOMIC DNA]</scope>
    <source>
        <strain evidence="2">SURF_17</strain>
    </source>
</reference>
<evidence type="ECO:0000259" key="1">
    <source>
        <dbReference type="Pfam" id="PF08241"/>
    </source>
</evidence>
<keyword evidence="2" id="KW-0489">Methyltransferase</keyword>
<gene>
    <name evidence="2" type="ORF">C4532_05265</name>
</gene>
<proteinExistence type="predicted"/>
<dbReference type="InterPro" id="IPR013216">
    <property type="entry name" value="Methyltransf_11"/>
</dbReference>
<dbReference type="SUPFAM" id="SSF53335">
    <property type="entry name" value="S-adenosyl-L-methionine-dependent methyltransferases"/>
    <property type="match status" value="1"/>
</dbReference>
<name>A0A419F3G4_9BACT</name>
<comment type="caution">
    <text evidence="2">The sequence shown here is derived from an EMBL/GenBank/DDBJ whole genome shotgun (WGS) entry which is preliminary data.</text>
</comment>
<dbReference type="GO" id="GO:0032259">
    <property type="term" value="P:methylation"/>
    <property type="evidence" value="ECO:0007669"/>
    <property type="project" value="UniProtKB-KW"/>
</dbReference>